<feature type="region of interest" description="Disordered" evidence="1">
    <location>
        <begin position="615"/>
        <end position="691"/>
    </location>
</feature>
<feature type="compositionally biased region" description="Acidic residues" evidence="1">
    <location>
        <begin position="318"/>
        <end position="327"/>
    </location>
</feature>
<feature type="compositionally biased region" description="Basic and acidic residues" evidence="1">
    <location>
        <begin position="371"/>
        <end position="389"/>
    </location>
</feature>
<feature type="compositionally biased region" description="Basic and acidic residues" evidence="1">
    <location>
        <begin position="667"/>
        <end position="691"/>
    </location>
</feature>
<dbReference type="InterPro" id="IPR018247">
    <property type="entry name" value="EF_Hand_1_Ca_BS"/>
</dbReference>
<dbReference type="Pfam" id="PF15262">
    <property type="entry name" value="DUF4592"/>
    <property type="match status" value="1"/>
</dbReference>
<feature type="compositionally biased region" description="Polar residues" evidence="1">
    <location>
        <begin position="174"/>
        <end position="193"/>
    </location>
</feature>
<dbReference type="PANTHER" id="PTHR47743">
    <property type="entry name" value="KIAA1210 / KIAA1211 FAMILY MEMBER"/>
    <property type="match status" value="1"/>
</dbReference>
<dbReference type="GeneTree" id="ENSGT00940000163031"/>
<feature type="region of interest" description="Disordered" evidence="1">
    <location>
        <begin position="154"/>
        <end position="208"/>
    </location>
</feature>
<feature type="compositionally biased region" description="Pro residues" evidence="1">
    <location>
        <begin position="1271"/>
        <end position="1280"/>
    </location>
</feature>
<dbReference type="OMA" id="WWENEEN"/>
<feature type="compositionally biased region" description="Polar residues" evidence="1">
    <location>
        <begin position="1236"/>
        <end position="1248"/>
    </location>
</feature>
<feature type="domain" description="DUF4592" evidence="2">
    <location>
        <begin position="141"/>
        <end position="248"/>
    </location>
</feature>
<dbReference type="InterPro" id="IPR026713">
    <property type="entry name" value="CRACD-like"/>
</dbReference>
<proteinExistence type="predicted"/>
<evidence type="ECO:0000259" key="2">
    <source>
        <dbReference type="Pfam" id="PF15262"/>
    </source>
</evidence>
<dbReference type="STRING" id="109280.ENSHCOP00000003537"/>
<feature type="compositionally biased region" description="Basic and acidic residues" evidence="1">
    <location>
        <begin position="1107"/>
        <end position="1118"/>
    </location>
</feature>
<dbReference type="Ensembl" id="ENSHCOT00000008571.1">
    <property type="protein sequence ID" value="ENSHCOP00000003537.1"/>
    <property type="gene ID" value="ENSHCOG00000004894.1"/>
</dbReference>
<name>A0A3Q2XIB5_HIPCM</name>
<feature type="region of interest" description="Disordered" evidence="1">
    <location>
        <begin position="1"/>
        <end position="42"/>
    </location>
</feature>
<feature type="region of interest" description="Disordered" evidence="1">
    <location>
        <begin position="1038"/>
        <end position="1087"/>
    </location>
</feature>
<feature type="region of interest" description="Disordered" evidence="1">
    <location>
        <begin position="723"/>
        <end position="743"/>
    </location>
</feature>
<evidence type="ECO:0000256" key="1">
    <source>
        <dbReference type="SAM" id="MobiDB-lite"/>
    </source>
</evidence>
<feature type="compositionally biased region" description="Polar residues" evidence="1">
    <location>
        <begin position="69"/>
        <end position="87"/>
    </location>
</feature>
<organism evidence="3 4">
    <name type="scientific">Hippocampus comes</name>
    <name type="common">Tiger tail seahorse</name>
    <dbReference type="NCBI Taxonomy" id="109280"/>
    <lineage>
        <taxon>Eukaryota</taxon>
        <taxon>Metazoa</taxon>
        <taxon>Chordata</taxon>
        <taxon>Craniata</taxon>
        <taxon>Vertebrata</taxon>
        <taxon>Euteleostomi</taxon>
        <taxon>Actinopterygii</taxon>
        <taxon>Neopterygii</taxon>
        <taxon>Teleostei</taxon>
        <taxon>Neoteleostei</taxon>
        <taxon>Acanthomorphata</taxon>
        <taxon>Syngnathiaria</taxon>
        <taxon>Syngnathiformes</taxon>
        <taxon>Syngnathoidei</taxon>
        <taxon>Syngnathidae</taxon>
        <taxon>Hippocampus</taxon>
    </lineage>
</organism>
<accession>A0A3Q2XIB5</accession>
<feature type="compositionally biased region" description="Acidic residues" evidence="1">
    <location>
        <begin position="492"/>
        <end position="510"/>
    </location>
</feature>
<keyword evidence="4" id="KW-1185">Reference proteome</keyword>
<feature type="region of interest" description="Disordered" evidence="1">
    <location>
        <begin position="441"/>
        <end position="576"/>
    </location>
</feature>
<feature type="region of interest" description="Disordered" evidence="1">
    <location>
        <begin position="248"/>
        <end position="409"/>
    </location>
</feature>
<evidence type="ECO:0000313" key="4">
    <source>
        <dbReference type="Proteomes" id="UP000264820"/>
    </source>
</evidence>
<dbReference type="PANTHER" id="PTHR47743:SF2">
    <property type="entry name" value="ACROSOMAL PROTEIN KIAA1210"/>
    <property type="match status" value="1"/>
</dbReference>
<reference evidence="3" key="2">
    <citation type="submission" date="2025-09" db="UniProtKB">
        <authorList>
            <consortium name="Ensembl"/>
        </authorList>
    </citation>
    <scope>IDENTIFICATION</scope>
</reference>
<feature type="compositionally biased region" description="Low complexity" evidence="1">
    <location>
        <begin position="1144"/>
        <end position="1166"/>
    </location>
</feature>
<feature type="region of interest" description="Disordered" evidence="1">
    <location>
        <begin position="912"/>
        <end position="945"/>
    </location>
</feature>
<sequence length="1302" mass="141164">MAGMYGCFKSKNSDPAAMASGPPDVMANQEPAEVAEECSGKKKSKFQTFKNFFVRKKKKEPSGDDAELQGSQSSDNISKTSKNNTLSRSEKEKGSKISLGSKALSHDSVFVSDSSEANEALGASQDSIHGKVKSLQLQLKQAIRLGSPPSLMCVKRTEDAGTMSEDDGLPCSPPESTSSQAAMNQAQRNSSVSLEGLDSDEDQLSCAASSRAVSPLVTVPGDFSQPASPFGCLDNSAAKHKLGLRHKACNRRKPANRLEIQSEEHNGMDGSLSIHFPEGLEAQEEAKIRDVNGDALEQKLKEEDEDPEKERPLLQGAEGEDESEAEQDVSLAQDTACQSEAIAADIQSPPSPDLSARSSSLDSPRATPEPPVDHEDFLEHSLVNGKEENTDGPDLAEDNGFEEGVEDDSSFLQEVLNSLKTPLPSCTSCVDSEDVVLEVTEENNETEDQEEVKDEPAFDHLAPRDTFRFDQSNEEETKEEVAISTSPHLYVDEEEESEDDDEKEEEEEEPVVERFTQPCLDDAPPDSPRKAKPEEQFDLPQTESKHWEEQETEASEEEQKLTDVEVVGEDPEVRVDEEIEEKQQWMEEEEEWEMLPDETCQEVCNVSILQEQSEAADVDALNHTQCTHDIETPQESNDPVAEPVHESQMSPHENDRESQERQGGAQQDHDLKCTELHPEPQEEADHNKDGDVEQEELLEIKEEIEVNQTSSLRLSCSSSHFECPSQDSEPLALSTPSTPSETDTCVGIVTPQEITIPRETSHTSAATIGAATIGAAAISAETLPQSETKSLAETNIPTETFSNTATTTIHMNLVSPNSGLGTLAFQLSATDEDSKVASCDTTAEQQDGEETIDEVREIEEEQVTPSCDTAAVVEENISLSPDGEEVNQSLECPNESKIRFTVAPAWQRSLSSGEAKEILPSSPMPPLSTGPGDEDAQEATMKDPQVEVQVEKCVKTTVPDGTAVKAPNVVPDPVSAHTSAATAKEESPVVMEGNYNTPFGVRLRKTSVLHRFSSEEENTEAPAEPPARPVSCKVEVTGFKPSTSQPVGTKPALPKKPDVHGETGVKSKRVSEPAAARAVSAVSEGPSWISMARQKQKIYKENSLDEMTVKKEEQDRESSLPSYVSSALKKELGTKPPEFTGNVNSSEMSKTSSTSENETRKSLSPVTPVPPQPPKSQLFPCPVSPKSPLPSATSKPAPQAVPFHRSLSPPTPVPVPIKPPSGPKPPTEPKPAQTPHTTLSSPPFSSRINPPMPASRVPGLSGPSAASQRGLPPPSLPQDEPPWMALAKKKAKAWSEMPQIVQ</sequence>
<feature type="compositionally biased region" description="Basic and acidic residues" evidence="1">
    <location>
        <begin position="284"/>
        <end position="312"/>
    </location>
</feature>
<feature type="compositionally biased region" description="Basic and acidic residues" evidence="1">
    <location>
        <begin position="1055"/>
        <end position="1071"/>
    </location>
</feature>
<feature type="region of interest" description="Disordered" evidence="1">
    <location>
        <begin position="1107"/>
        <end position="1302"/>
    </location>
</feature>
<feature type="compositionally biased region" description="Polar residues" evidence="1">
    <location>
        <begin position="734"/>
        <end position="743"/>
    </location>
</feature>
<feature type="compositionally biased region" description="Pro residues" evidence="1">
    <location>
        <begin position="1209"/>
        <end position="1229"/>
    </location>
</feature>
<feature type="compositionally biased region" description="Basic and acidic residues" evidence="1">
    <location>
        <begin position="454"/>
        <end position="468"/>
    </location>
</feature>
<evidence type="ECO:0000313" key="3">
    <source>
        <dbReference type="Ensembl" id="ENSHCOP00000003537.1"/>
    </source>
</evidence>
<dbReference type="Proteomes" id="UP000264820">
    <property type="component" value="Unplaced"/>
</dbReference>
<dbReference type="InterPro" id="IPR028030">
    <property type="entry name" value="DUF4592"/>
</dbReference>
<reference evidence="3" key="1">
    <citation type="submission" date="2025-08" db="UniProtKB">
        <authorList>
            <consortium name="Ensembl"/>
        </authorList>
    </citation>
    <scope>IDENTIFICATION</scope>
</reference>
<protein>
    <submittedName>
        <fullName evidence="3">Proteoglycan 4-like</fullName>
    </submittedName>
</protein>
<feature type="compositionally biased region" description="Acidic residues" evidence="1">
    <location>
        <begin position="390"/>
        <end position="409"/>
    </location>
</feature>
<dbReference type="PROSITE" id="PS00018">
    <property type="entry name" value="EF_HAND_1"/>
    <property type="match status" value="1"/>
</dbReference>
<feature type="compositionally biased region" description="Acidic residues" evidence="1">
    <location>
        <begin position="441"/>
        <end position="453"/>
    </location>
</feature>
<feature type="region of interest" description="Disordered" evidence="1">
    <location>
        <begin position="114"/>
        <end position="133"/>
    </location>
</feature>
<feature type="region of interest" description="Disordered" evidence="1">
    <location>
        <begin position="57"/>
        <end position="102"/>
    </location>
</feature>